<keyword evidence="2" id="KW-1185">Reference proteome</keyword>
<evidence type="ECO:0000313" key="2">
    <source>
        <dbReference type="Proteomes" id="UP000064921"/>
    </source>
</evidence>
<dbReference type="Proteomes" id="UP000064921">
    <property type="component" value="Chromosome"/>
</dbReference>
<name>A0A0U3PJU8_9HYPH</name>
<dbReference type="KEGG" id="pphr:APZ00_12725"/>
<dbReference type="EMBL" id="CP013068">
    <property type="protein sequence ID" value="ALV27820.1"/>
    <property type="molecule type" value="Genomic_DNA"/>
</dbReference>
<accession>A0A0U3PJU8</accession>
<protein>
    <recommendedName>
        <fullName evidence="3">Immunity protein 52 domain-containing protein</fullName>
    </recommendedName>
</protein>
<dbReference type="RefSeq" id="WP_058899145.1">
    <property type="nucleotide sequence ID" value="NZ_CP013068.1"/>
</dbReference>
<organism evidence="1 2">
    <name type="scientific">Pannonibacter phragmitetus</name>
    <dbReference type="NCBI Taxonomy" id="121719"/>
    <lineage>
        <taxon>Bacteria</taxon>
        <taxon>Pseudomonadati</taxon>
        <taxon>Pseudomonadota</taxon>
        <taxon>Alphaproteobacteria</taxon>
        <taxon>Hyphomicrobiales</taxon>
        <taxon>Stappiaceae</taxon>
        <taxon>Pannonibacter</taxon>
    </lineage>
</organism>
<proteinExistence type="predicted"/>
<evidence type="ECO:0000313" key="1">
    <source>
        <dbReference type="EMBL" id="ALV27820.1"/>
    </source>
</evidence>
<evidence type="ECO:0008006" key="3">
    <source>
        <dbReference type="Google" id="ProtNLM"/>
    </source>
</evidence>
<gene>
    <name evidence="1" type="ORF">APZ00_12725</name>
</gene>
<sequence>MQDALVFSAAWKSKSMTAQEVADVMRDFLVGLERVAPWEPPFDVSGKSKRQAHMPIAADLSDFDEVLFQALDDKEVRFFSESEPEAMRIRHDSRTVYGMRAEFSDYPRKKNKRTSVTINIGMGSSDGSCNSGVNIRVPFYTPYIEENGVWAMSEEFEQPEAIFEYLVDFFDPCFCSVFSSAFVLDLTEWGIDINSPIGWRSYVRSPKVVEALAADSRVSPYRKGLLIKIGDTPLVFKDSQAREAALSSALEIRDKLRLAGATDWMAA</sequence>
<reference evidence="1 2" key="1">
    <citation type="submission" date="2015-10" db="EMBL/GenBank/DDBJ databases">
        <title>The world's first case of liver abscess caused by Pannonibacter phragmitetus.</title>
        <authorList>
            <person name="Ming D."/>
            <person name="Wang M."/>
            <person name="Zhou Y."/>
            <person name="Jiang T."/>
            <person name="Hu S."/>
        </authorList>
    </citation>
    <scope>NUCLEOTIDE SEQUENCE [LARGE SCALE GENOMIC DNA]</scope>
    <source>
        <strain evidence="1 2">31801</strain>
    </source>
</reference>
<dbReference type="AlphaFoldDB" id="A0A0U3PJU8"/>